<evidence type="ECO:0000313" key="1">
    <source>
        <dbReference type="EMBL" id="KAI8435602.1"/>
    </source>
</evidence>
<comment type="caution">
    <text evidence="1">The sequence shown here is derived from an EMBL/GenBank/DDBJ whole genome shotgun (WGS) entry which is preliminary data.</text>
</comment>
<reference evidence="1 2" key="1">
    <citation type="journal article" date="2022" name="Genome Biol. Evol.">
        <title>The Spruce Budworm Genome: Reconstructing the Evolutionary History of Antifreeze Proteins.</title>
        <authorList>
            <person name="Beliveau C."/>
            <person name="Gagne P."/>
            <person name="Picq S."/>
            <person name="Vernygora O."/>
            <person name="Keeling C.I."/>
            <person name="Pinkney K."/>
            <person name="Doucet D."/>
            <person name="Wen F."/>
            <person name="Johnston J.S."/>
            <person name="Maaroufi H."/>
            <person name="Boyle B."/>
            <person name="Laroche J."/>
            <person name="Dewar K."/>
            <person name="Juretic N."/>
            <person name="Blackburn G."/>
            <person name="Nisole A."/>
            <person name="Brunet B."/>
            <person name="Brandao M."/>
            <person name="Lumley L."/>
            <person name="Duan J."/>
            <person name="Quan G."/>
            <person name="Lucarotti C.J."/>
            <person name="Roe A.D."/>
            <person name="Sperling F.A.H."/>
            <person name="Levesque R.C."/>
            <person name="Cusson M."/>
        </authorList>
    </citation>
    <scope>NUCLEOTIDE SEQUENCE [LARGE SCALE GENOMIC DNA]</scope>
    <source>
        <strain evidence="1">Glfc:IPQL:Cfum</strain>
    </source>
</reference>
<accession>A0ACC0KHJ3</accession>
<dbReference type="Proteomes" id="UP001064048">
    <property type="component" value="Chromosome 6"/>
</dbReference>
<protein>
    <submittedName>
        <fullName evidence="1">Uncharacterized protein</fullName>
    </submittedName>
</protein>
<proteinExistence type="predicted"/>
<gene>
    <name evidence="1" type="ORF">MSG28_003877</name>
</gene>
<keyword evidence="2" id="KW-1185">Reference proteome</keyword>
<organism evidence="1 2">
    <name type="scientific">Choristoneura fumiferana</name>
    <name type="common">Spruce budworm moth</name>
    <name type="synonym">Archips fumiferana</name>
    <dbReference type="NCBI Taxonomy" id="7141"/>
    <lineage>
        <taxon>Eukaryota</taxon>
        <taxon>Metazoa</taxon>
        <taxon>Ecdysozoa</taxon>
        <taxon>Arthropoda</taxon>
        <taxon>Hexapoda</taxon>
        <taxon>Insecta</taxon>
        <taxon>Pterygota</taxon>
        <taxon>Neoptera</taxon>
        <taxon>Endopterygota</taxon>
        <taxon>Lepidoptera</taxon>
        <taxon>Glossata</taxon>
        <taxon>Ditrysia</taxon>
        <taxon>Tortricoidea</taxon>
        <taxon>Tortricidae</taxon>
        <taxon>Tortricinae</taxon>
        <taxon>Choristoneura</taxon>
    </lineage>
</organism>
<dbReference type="EMBL" id="CM046106">
    <property type="protein sequence ID" value="KAI8435602.1"/>
    <property type="molecule type" value="Genomic_DNA"/>
</dbReference>
<sequence length="551" mass="61166">MSLLWRNDVGSGTAGSLIAHRIATETNYTFIVLEAGGKGNALFDIPVLGPLLHGSVYDWLFQSVPQDNACLAMRNKKCTLTQGKIVGGSSKLNNMVHVRGNISHYVNWFHGIHSAKYIASQFEFIEKELLHINKLLYESELADAVIHAAEELGHKIKSDENYFGKSMLSQRKGGRWSTSDNLKAEHVKTNALVQKVLIRNNAAYGVQVLKSGQEIECYARKGVIVSAGTYNTPKILQLSGIGPKNLLESLEIPVFKDLPVGENLQDHVTTGLDLVLFDNSLSVNALNVLNVMNIFDYFFNGQGAFTSPGCEAVGFLSTKNESMPDLQFMVLPVGISSDRGSHLRKTLSIQNHIWNNYFEKVFDKHTATILPIVLHPKSKGTVYIYTKNPNIPPLINPKYLSHEDDLAVLRNGLKMVIRFVSTKAMKDIGGYLNRIPFPGCEKHVLFSDDYLNCYIRHLTLTSFHPVGTCSMGLPDSNSVVDTSFRVFGVKRLYVADGSVLPTLPSGNINAAIAMMASVFFDTNIGNIRNTKLCYVSTMYEYIYNICIVEKL</sequence>
<evidence type="ECO:0000313" key="2">
    <source>
        <dbReference type="Proteomes" id="UP001064048"/>
    </source>
</evidence>
<name>A0ACC0KHJ3_CHOFU</name>